<dbReference type="Pfam" id="PF13976">
    <property type="entry name" value="gag_pre-integrs"/>
    <property type="match status" value="1"/>
</dbReference>
<name>A0A699S713_TANCI</name>
<dbReference type="AlphaFoldDB" id="A0A699S713"/>
<comment type="caution">
    <text evidence="2">The sequence shown here is derived from an EMBL/GenBank/DDBJ whole genome shotgun (WGS) entry which is preliminary data.</text>
</comment>
<accession>A0A699S713</accession>
<reference evidence="2" key="1">
    <citation type="journal article" date="2019" name="Sci. Rep.">
        <title>Draft genome of Tanacetum cinerariifolium, the natural source of mosquito coil.</title>
        <authorList>
            <person name="Yamashiro T."/>
            <person name="Shiraishi A."/>
            <person name="Satake H."/>
            <person name="Nakayama K."/>
        </authorList>
    </citation>
    <scope>NUCLEOTIDE SEQUENCE</scope>
</reference>
<protein>
    <submittedName>
        <fullName evidence="2">Retrovirus-related Pol polyprotein from transposon TNT 1-94</fullName>
    </submittedName>
</protein>
<proteinExistence type="predicted"/>
<feature type="domain" description="GAG-pre-integrase" evidence="1">
    <location>
        <begin position="7"/>
        <end position="63"/>
    </location>
</feature>
<sequence>VAQGKKESCFNSSMEDQARLWHRRYGHLSFNGLNLLTQKEMVRGLPLLGRSSSVCKDCLVGKQQRNPFPQESTWRASQSQSQKILSFLNNIRVGLRKKVV</sequence>
<dbReference type="EMBL" id="BKCJ011140187">
    <property type="protein sequence ID" value="GFC92918.1"/>
    <property type="molecule type" value="Genomic_DNA"/>
</dbReference>
<evidence type="ECO:0000313" key="2">
    <source>
        <dbReference type="EMBL" id="GFC92918.1"/>
    </source>
</evidence>
<evidence type="ECO:0000259" key="1">
    <source>
        <dbReference type="Pfam" id="PF13976"/>
    </source>
</evidence>
<feature type="non-terminal residue" evidence="2">
    <location>
        <position position="1"/>
    </location>
</feature>
<gene>
    <name evidence="2" type="ORF">Tci_864888</name>
</gene>
<organism evidence="2">
    <name type="scientific">Tanacetum cinerariifolium</name>
    <name type="common">Dalmatian daisy</name>
    <name type="synonym">Chrysanthemum cinerariifolium</name>
    <dbReference type="NCBI Taxonomy" id="118510"/>
    <lineage>
        <taxon>Eukaryota</taxon>
        <taxon>Viridiplantae</taxon>
        <taxon>Streptophyta</taxon>
        <taxon>Embryophyta</taxon>
        <taxon>Tracheophyta</taxon>
        <taxon>Spermatophyta</taxon>
        <taxon>Magnoliopsida</taxon>
        <taxon>eudicotyledons</taxon>
        <taxon>Gunneridae</taxon>
        <taxon>Pentapetalae</taxon>
        <taxon>asterids</taxon>
        <taxon>campanulids</taxon>
        <taxon>Asterales</taxon>
        <taxon>Asteraceae</taxon>
        <taxon>Asteroideae</taxon>
        <taxon>Anthemideae</taxon>
        <taxon>Anthemidinae</taxon>
        <taxon>Tanacetum</taxon>
    </lineage>
</organism>
<dbReference type="InterPro" id="IPR025724">
    <property type="entry name" value="GAG-pre-integrase_dom"/>
</dbReference>